<dbReference type="SUPFAM" id="SSF47648">
    <property type="entry name" value="Nucleoside phosphorylase/phosphoribosyltransferase N-terminal domain"/>
    <property type="match status" value="1"/>
</dbReference>
<keyword evidence="9" id="KW-1185">Reference proteome</keyword>
<dbReference type="UniPathway" id="UPA00578">
    <property type="reaction ID" value="UER00638"/>
</dbReference>
<evidence type="ECO:0000313" key="8">
    <source>
        <dbReference type="EMBL" id="KAG0718035.1"/>
    </source>
</evidence>
<organism evidence="8 9">
    <name type="scientific">Chionoecetes opilio</name>
    <name type="common">Atlantic snow crab</name>
    <name type="synonym">Cancer opilio</name>
    <dbReference type="NCBI Taxonomy" id="41210"/>
    <lineage>
        <taxon>Eukaryota</taxon>
        <taxon>Metazoa</taxon>
        <taxon>Ecdysozoa</taxon>
        <taxon>Arthropoda</taxon>
        <taxon>Crustacea</taxon>
        <taxon>Multicrustacea</taxon>
        <taxon>Malacostraca</taxon>
        <taxon>Eumalacostraca</taxon>
        <taxon>Eucarida</taxon>
        <taxon>Decapoda</taxon>
        <taxon>Pleocyemata</taxon>
        <taxon>Brachyura</taxon>
        <taxon>Eubrachyura</taxon>
        <taxon>Majoidea</taxon>
        <taxon>Majidae</taxon>
        <taxon>Chionoecetes</taxon>
    </lineage>
</organism>
<dbReference type="InterPro" id="IPR035902">
    <property type="entry name" value="Nuc_phospho_transferase"/>
</dbReference>
<name>A0A8J5CQX8_CHIOP</name>
<dbReference type="Gene3D" id="1.20.970.10">
    <property type="entry name" value="Transferase, Pyrimidine Nucleoside Phosphorylase, Chain C"/>
    <property type="match status" value="1"/>
</dbReference>
<reference evidence="8" key="1">
    <citation type="submission" date="2020-07" db="EMBL/GenBank/DDBJ databases">
        <title>The High-quality genome of the commercially important snow crab, Chionoecetes opilio.</title>
        <authorList>
            <person name="Jeong J.-H."/>
            <person name="Ryu S."/>
        </authorList>
    </citation>
    <scope>NUCLEOTIDE SEQUENCE</scope>
    <source>
        <strain evidence="8">MADBK_172401_WGS</strain>
        <tissue evidence="8">Digestive gland</tissue>
    </source>
</reference>
<keyword evidence="3 5" id="KW-0328">Glycosyltransferase</keyword>
<evidence type="ECO:0000313" key="9">
    <source>
        <dbReference type="Proteomes" id="UP000770661"/>
    </source>
</evidence>
<evidence type="ECO:0000256" key="2">
    <source>
        <dbReference type="ARBA" id="ARBA00011738"/>
    </source>
</evidence>
<dbReference type="Proteomes" id="UP000770661">
    <property type="component" value="Unassembled WGS sequence"/>
</dbReference>
<dbReference type="GO" id="GO:0006213">
    <property type="term" value="P:pyrimidine nucleoside metabolic process"/>
    <property type="evidence" value="ECO:0007669"/>
    <property type="project" value="UniProtKB-UniRule"/>
</dbReference>
<dbReference type="PROSITE" id="PS00647">
    <property type="entry name" value="THYMID_PHOSPHORYLASE"/>
    <property type="match status" value="1"/>
</dbReference>
<comment type="pathway">
    <text evidence="5">Pyrimidine metabolism; dTMP biosynthesis via salvage pathway; dTMP from thymine: step 1/2.</text>
</comment>
<protein>
    <recommendedName>
        <fullName evidence="5">Thymidine phosphorylase</fullName>
        <shortName evidence="5">TP</shortName>
        <ecNumber evidence="5">2.4.2.4</ecNumber>
    </recommendedName>
    <alternativeName>
        <fullName evidence="5">TdRPase</fullName>
    </alternativeName>
</protein>
<evidence type="ECO:0000256" key="1">
    <source>
        <dbReference type="ARBA" id="ARBA00006915"/>
    </source>
</evidence>
<dbReference type="PANTHER" id="PTHR10515:SF0">
    <property type="entry name" value="THYMIDINE PHOSPHORYLASE"/>
    <property type="match status" value="1"/>
</dbReference>
<dbReference type="InterPro" id="IPR000312">
    <property type="entry name" value="Glycosyl_Trfase_fam3"/>
</dbReference>
<evidence type="ECO:0000256" key="4">
    <source>
        <dbReference type="ARBA" id="ARBA00022679"/>
    </source>
</evidence>
<comment type="subunit">
    <text evidence="2 5">Homodimer.</text>
</comment>
<sequence length="477" mass="51217">MGYNYDDSWSGEGVENKEHEEETLSESGGEWRVTDLLAIKILGGRLTNEQVAFLVQKISDGSMDDCQLGAFLTATKVHGMDREEIVALTCCMRDSGRVLCWPAEWRTVDKHSTGGVGDKVSLPLAPALAALGLHVPMISGRGLGHTGGTLDKLESIPGYQVTLTEEKMREVLQGARCCIVGQTDAIAPADRRMYAARDITSTVSSIPLIACVYLYLLSPVHKKAAGSMKSLVLDIKFGNSAFMKTEEEARTLARALVEVSSGLGINTTALTTEMNNPIGKSIGNSLEVIEAMECLHGKGPADLHELVVHLGGELVVAGGLAESLPEGRRAIERVLHDGSALASFRELIKMQGVSSEVAEALCSDEPNYSMLPRASFVTPIHATTTGVVTSLDALMLAQVCQRLGAGRQRADDPINLAVGVKLHKSVGDRVVAGTAWADIHHDSPLCKTVLTTTENALVIDEEGEEFPMPSRIRDRFC</sequence>
<dbReference type="InterPro" id="IPR036566">
    <property type="entry name" value="PYNP-like_C_sf"/>
</dbReference>
<dbReference type="InterPro" id="IPR013102">
    <property type="entry name" value="PYNP_C"/>
</dbReference>
<dbReference type="InterPro" id="IPR036320">
    <property type="entry name" value="Glycosyl_Trfase_fam3_N_dom_sf"/>
</dbReference>
<dbReference type="SMART" id="SM00941">
    <property type="entry name" value="PYNP_C"/>
    <property type="match status" value="1"/>
</dbReference>
<dbReference type="NCBIfam" id="TIGR02644">
    <property type="entry name" value="Y_phosphoryl"/>
    <property type="match status" value="1"/>
</dbReference>
<dbReference type="AlphaFoldDB" id="A0A8J5CQX8"/>
<proteinExistence type="inferred from homology"/>
<dbReference type="InterPro" id="IPR000053">
    <property type="entry name" value="Thymidine/pyrmidine_PPase"/>
</dbReference>
<dbReference type="Pfam" id="PF00591">
    <property type="entry name" value="Glycos_transf_3"/>
    <property type="match status" value="1"/>
</dbReference>
<dbReference type="Pfam" id="PF07831">
    <property type="entry name" value="PYNP_C"/>
    <property type="match status" value="1"/>
</dbReference>
<dbReference type="Pfam" id="PF02885">
    <property type="entry name" value="Glycos_trans_3N"/>
    <property type="match status" value="1"/>
</dbReference>
<dbReference type="Gene3D" id="3.90.1170.30">
    <property type="entry name" value="Pyrimidine nucleoside phosphorylase-like, C-terminal domain"/>
    <property type="match status" value="1"/>
</dbReference>
<feature type="region of interest" description="Disordered" evidence="6">
    <location>
        <begin position="1"/>
        <end position="27"/>
    </location>
</feature>
<dbReference type="InterPro" id="IPR017459">
    <property type="entry name" value="Glycosyl_Trfase_fam3_N_dom"/>
</dbReference>
<dbReference type="FunFam" id="3.40.1030.10:FF:000003">
    <property type="entry name" value="Pyrimidine-nucleoside phosphorylase"/>
    <property type="match status" value="1"/>
</dbReference>
<dbReference type="GO" id="GO:0009032">
    <property type="term" value="F:thymidine phosphorylase activity"/>
    <property type="evidence" value="ECO:0007669"/>
    <property type="project" value="UniProtKB-UniRule"/>
</dbReference>
<keyword evidence="4 5" id="KW-0808">Transferase</keyword>
<evidence type="ECO:0000259" key="7">
    <source>
        <dbReference type="SMART" id="SM00941"/>
    </source>
</evidence>
<dbReference type="OrthoDB" id="445007at2759"/>
<dbReference type="EC" id="2.4.2.4" evidence="5"/>
<dbReference type="NCBIfam" id="NF004490">
    <property type="entry name" value="PRK05820.1"/>
    <property type="match status" value="1"/>
</dbReference>
<dbReference type="EMBL" id="JACEEZ010016744">
    <property type="protein sequence ID" value="KAG0718035.1"/>
    <property type="molecule type" value="Genomic_DNA"/>
</dbReference>
<dbReference type="GO" id="GO:0006206">
    <property type="term" value="P:pyrimidine nucleobase metabolic process"/>
    <property type="evidence" value="ECO:0007669"/>
    <property type="project" value="InterPro"/>
</dbReference>
<dbReference type="Gene3D" id="3.40.1030.10">
    <property type="entry name" value="Nucleoside phosphorylase/phosphoribosyltransferase catalytic domain"/>
    <property type="match status" value="1"/>
</dbReference>
<evidence type="ECO:0000256" key="5">
    <source>
        <dbReference type="PIRNR" id="PIRNR000478"/>
    </source>
</evidence>
<comment type="similarity">
    <text evidence="1 5">Belongs to the thymidine/pyrimidine-nucleoside phosphorylase family.</text>
</comment>
<comment type="caution">
    <text evidence="8">The sequence shown here is derived from an EMBL/GenBank/DDBJ whole genome shotgun (WGS) entry which is preliminary data.</text>
</comment>
<dbReference type="SUPFAM" id="SSF52418">
    <property type="entry name" value="Nucleoside phosphorylase/phosphoribosyltransferase catalytic domain"/>
    <property type="match status" value="1"/>
</dbReference>
<accession>A0A8J5CQX8</accession>
<dbReference type="GO" id="GO:0004645">
    <property type="term" value="F:1,4-alpha-oligoglucan phosphorylase activity"/>
    <property type="evidence" value="ECO:0007669"/>
    <property type="project" value="InterPro"/>
</dbReference>
<dbReference type="GO" id="GO:0005829">
    <property type="term" value="C:cytosol"/>
    <property type="evidence" value="ECO:0007669"/>
    <property type="project" value="TreeGrafter"/>
</dbReference>
<evidence type="ECO:0000256" key="3">
    <source>
        <dbReference type="ARBA" id="ARBA00022676"/>
    </source>
</evidence>
<comment type="catalytic activity">
    <reaction evidence="5">
        <text>thymidine + phosphate = 2-deoxy-alpha-D-ribose 1-phosphate + thymine</text>
        <dbReference type="Rhea" id="RHEA:16037"/>
        <dbReference type="ChEBI" id="CHEBI:17748"/>
        <dbReference type="ChEBI" id="CHEBI:17821"/>
        <dbReference type="ChEBI" id="CHEBI:43474"/>
        <dbReference type="ChEBI" id="CHEBI:57259"/>
        <dbReference type="EC" id="2.4.2.4"/>
    </reaction>
</comment>
<dbReference type="PIRSF" id="PIRSF000478">
    <property type="entry name" value="TP_PyNP"/>
    <property type="match status" value="1"/>
</dbReference>
<dbReference type="PANTHER" id="PTHR10515">
    <property type="entry name" value="THYMIDINE PHOSPHORYLASE"/>
    <property type="match status" value="1"/>
</dbReference>
<comment type="function">
    <text evidence="5">Catalyzes the reversible phosphorolysis of thymidine. The produced molecules are then utilized as carbon and energy sources or in the rescue of pyrimidine bases for nucleotide synthesis.</text>
</comment>
<dbReference type="InterPro" id="IPR017872">
    <property type="entry name" value="Pyrmidine_PPase_CS"/>
</dbReference>
<gene>
    <name evidence="8" type="primary">Tymp</name>
    <name evidence="8" type="ORF">GWK47_053261</name>
</gene>
<evidence type="ECO:0000256" key="6">
    <source>
        <dbReference type="SAM" id="MobiDB-lite"/>
    </source>
</evidence>
<feature type="domain" description="Pyrimidine nucleoside phosphorylase C-terminal" evidence="7">
    <location>
        <begin position="387"/>
        <end position="460"/>
    </location>
</feature>
<dbReference type="InterPro" id="IPR018090">
    <property type="entry name" value="Pyrmidine_PPas_bac/euk"/>
</dbReference>
<dbReference type="SUPFAM" id="SSF54680">
    <property type="entry name" value="Pyrimidine nucleoside phosphorylase C-terminal domain"/>
    <property type="match status" value="1"/>
</dbReference>